<proteinExistence type="predicted"/>
<gene>
    <name evidence="2" type="ORF">C206_12444</name>
</gene>
<evidence type="ECO:0000259" key="1">
    <source>
        <dbReference type="SMART" id="SM00857"/>
    </source>
</evidence>
<dbReference type="SMART" id="SM00857">
    <property type="entry name" value="Resolvase"/>
    <property type="match status" value="1"/>
</dbReference>
<dbReference type="PANTHER" id="PTHR30461">
    <property type="entry name" value="DNA-INVERTASE FROM LAMBDOID PROPHAGE"/>
    <property type="match status" value="1"/>
</dbReference>
<protein>
    <submittedName>
        <fullName evidence="2">Site-specific recombinase, DNA invertase Pin-like protein</fullName>
    </submittedName>
</protein>
<evidence type="ECO:0000313" key="3">
    <source>
        <dbReference type="Proteomes" id="UP000013237"/>
    </source>
</evidence>
<sequence>MSDTANKIGSSHLQRAAFVYIRQSSASQVEHNRESTQRQYALAQRATGLGWSQQQINVVDDDLGLSGASTARRGGFARMTAEVALGHVGIILGLEVFRLARNNADWYRLLDLCTMTDTLIGDADGVYNPALFNDRLLLGLKGTRPNCTFCARVWTAAFATRLLEVSCAGVCRPDWCGARPTAKSGCIPMKPS</sequence>
<dbReference type="EMBL" id="APBQ01000070">
    <property type="protein sequence ID" value="ENY77357.1"/>
    <property type="molecule type" value="Genomic_DNA"/>
</dbReference>
<dbReference type="InterPro" id="IPR050639">
    <property type="entry name" value="SSR_resolvase"/>
</dbReference>
<accession>A0AAD2ZTB0</accession>
<name>A0AAD2ZTB0_PSEPU</name>
<dbReference type="Gene3D" id="3.40.50.1390">
    <property type="entry name" value="Resolvase, N-terminal catalytic domain"/>
    <property type="match status" value="1"/>
</dbReference>
<dbReference type="GO" id="GO:0000150">
    <property type="term" value="F:DNA strand exchange activity"/>
    <property type="evidence" value="ECO:0007669"/>
    <property type="project" value="InterPro"/>
</dbReference>
<dbReference type="Pfam" id="PF00239">
    <property type="entry name" value="Resolvase"/>
    <property type="match status" value="1"/>
</dbReference>
<comment type="caution">
    <text evidence="2">The sequence shown here is derived from an EMBL/GenBank/DDBJ whole genome shotgun (WGS) entry which is preliminary data.</text>
</comment>
<evidence type="ECO:0000313" key="2">
    <source>
        <dbReference type="EMBL" id="ENY77357.1"/>
    </source>
</evidence>
<organism evidence="2 3">
    <name type="scientific">Pseudomonas putida TRO1</name>
    <dbReference type="NCBI Taxonomy" id="1227924"/>
    <lineage>
        <taxon>Bacteria</taxon>
        <taxon>Pseudomonadati</taxon>
        <taxon>Pseudomonadota</taxon>
        <taxon>Gammaproteobacteria</taxon>
        <taxon>Pseudomonadales</taxon>
        <taxon>Pseudomonadaceae</taxon>
        <taxon>Pseudomonas</taxon>
    </lineage>
</organism>
<dbReference type="SUPFAM" id="SSF53041">
    <property type="entry name" value="Resolvase-like"/>
    <property type="match status" value="1"/>
</dbReference>
<dbReference type="RefSeq" id="WP_004575895.1">
    <property type="nucleotide sequence ID" value="NZ_APBQ01000070.1"/>
</dbReference>
<dbReference type="InterPro" id="IPR036162">
    <property type="entry name" value="Resolvase-like_N_sf"/>
</dbReference>
<dbReference type="PANTHER" id="PTHR30461:SF23">
    <property type="entry name" value="DNA RECOMBINASE-RELATED"/>
    <property type="match status" value="1"/>
</dbReference>
<reference evidence="2 3" key="1">
    <citation type="submission" date="2013-02" db="EMBL/GenBank/DDBJ databases">
        <title>Insights into the proteome of triclosan-resistant Pseudomonas putida TRO1, isolated from activated sludge.</title>
        <authorList>
            <person name="Lolas I.B."/>
            <person name="Almeida B."/>
            <person name="Starnawski P.M."/>
            <person name="Soenderkaer M."/>
            <person name="Nielsen K.L."/>
            <person name="Nielsen J.L."/>
        </authorList>
    </citation>
    <scope>NUCLEOTIDE SEQUENCE [LARGE SCALE GENOMIC DNA]</scope>
    <source>
        <strain evidence="2 3">TRO1</strain>
    </source>
</reference>
<dbReference type="Proteomes" id="UP000013237">
    <property type="component" value="Unassembled WGS sequence"/>
</dbReference>
<dbReference type="InterPro" id="IPR006119">
    <property type="entry name" value="Resolv_N"/>
</dbReference>
<feature type="domain" description="Resolvase/invertase-type recombinase catalytic" evidence="1">
    <location>
        <begin position="17"/>
        <end position="163"/>
    </location>
</feature>
<dbReference type="AlphaFoldDB" id="A0AAD2ZTB0"/>
<dbReference type="GO" id="GO:0003677">
    <property type="term" value="F:DNA binding"/>
    <property type="evidence" value="ECO:0007669"/>
    <property type="project" value="InterPro"/>
</dbReference>
<dbReference type="CDD" id="cd00338">
    <property type="entry name" value="Ser_Recombinase"/>
    <property type="match status" value="1"/>
</dbReference>